<sequence>MRVAVVGAGPSGLVTLKYLVTAHKFLGTEPIEARLFESEGEVGGTFVARVYEDAELVSSKQLTTFSDWRPREDDPDFLSAGRYVGYLKDYCTHFNLWPHINLSTKVVSVSRRTGGGHTVVYEKDGLEDSWECDAIAVCSGLHVVPNIPEIPGIENVPVTFHSSQFKKREDFGVDKTVLVLGSGETGADLAYLAVTSPTKQVVLCHRKGFHFAPKRNPTPIILPILGRKPKPRKTLPVPVDSSRASLFDTAYIHPWLRKTDLLWKYYNWYVRAILWTTTGTTHGLDQWVGGITPGLEDSDKIFFNKSNKAGPYVSAPYRPKQKSLLETLRSAIIAIPPVDTHGRQIDLAPFPERIDATGTVHFRNNGRPEYERMKDSNIKPDIVVFCTGYKQVFPFLNNSSADKSAKPYPTAAEADVRDIWARDDPTVAFVGFVRPSLGAIPPLSELQAQLWVLSLVSPGRVPRPLAPEDERHYRLLHPPESRVQYGVDHESYAYQLALDMDAAPGALEVVGLGLVAGGNRVWRLPLVWALGANFNAKFRLRGPWRWEGAVDVLGDELWETVARRGWFFGHFSLSALPMMIFGPISLMFWIYATIWELLMGVVEPPKMKAVKVVNGVNGVHHD</sequence>
<dbReference type="InterPro" id="IPR020946">
    <property type="entry name" value="Flavin_mOase-like"/>
</dbReference>
<reference evidence="7 8" key="1">
    <citation type="submission" date="2016-10" db="EMBL/GenBank/DDBJ databases">
        <title>Draft genome sequence of Coniochaeta ligniaria NRRL30616, a lignocellulolytic fungus for bioabatement of inhibitors in plant biomass hydrolysates.</title>
        <authorList>
            <consortium name="DOE Joint Genome Institute"/>
            <person name="Jimenez D.J."/>
            <person name="Hector R.E."/>
            <person name="Riley R."/>
            <person name="Sun H."/>
            <person name="Grigoriev I.V."/>
            <person name="Van Elsas J.D."/>
            <person name="Nichols N.N."/>
        </authorList>
    </citation>
    <scope>NUCLEOTIDE SEQUENCE [LARGE SCALE GENOMIC DNA]</scope>
    <source>
        <strain evidence="7 8">NRRL 30616</strain>
    </source>
</reference>
<dbReference type="Proteomes" id="UP000182658">
    <property type="component" value="Unassembled WGS sequence"/>
</dbReference>
<keyword evidence="6" id="KW-1133">Transmembrane helix</keyword>
<dbReference type="PANTHER" id="PTHR23023">
    <property type="entry name" value="DIMETHYLANILINE MONOOXYGENASE"/>
    <property type="match status" value="1"/>
</dbReference>
<organism evidence="7 8">
    <name type="scientific">Coniochaeta ligniaria NRRL 30616</name>
    <dbReference type="NCBI Taxonomy" id="1408157"/>
    <lineage>
        <taxon>Eukaryota</taxon>
        <taxon>Fungi</taxon>
        <taxon>Dikarya</taxon>
        <taxon>Ascomycota</taxon>
        <taxon>Pezizomycotina</taxon>
        <taxon>Sordariomycetes</taxon>
        <taxon>Sordariomycetidae</taxon>
        <taxon>Coniochaetales</taxon>
        <taxon>Coniochaetaceae</taxon>
        <taxon>Coniochaeta</taxon>
    </lineage>
</organism>
<name>A0A1J7JIT1_9PEZI</name>
<keyword evidence="5" id="KW-0560">Oxidoreductase</keyword>
<dbReference type="OrthoDB" id="10254665at2759"/>
<protein>
    <submittedName>
        <fullName evidence="7">FAD/NAD(P)-binding domain-containing protein</fullName>
    </submittedName>
</protein>
<dbReference type="InterPro" id="IPR000960">
    <property type="entry name" value="Flavin_mOase"/>
</dbReference>
<keyword evidence="8" id="KW-1185">Reference proteome</keyword>
<evidence type="ECO:0000313" key="7">
    <source>
        <dbReference type="EMBL" id="OIW29196.1"/>
    </source>
</evidence>
<evidence type="ECO:0000256" key="2">
    <source>
        <dbReference type="ARBA" id="ARBA00022630"/>
    </source>
</evidence>
<dbReference type="PRINTS" id="PR00370">
    <property type="entry name" value="FMOXYGENASE"/>
</dbReference>
<dbReference type="Pfam" id="PF00743">
    <property type="entry name" value="FMO-like"/>
    <property type="match status" value="2"/>
</dbReference>
<evidence type="ECO:0000256" key="1">
    <source>
        <dbReference type="ARBA" id="ARBA00009183"/>
    </source>
</evidence>
<evidence type="ECO:0000313" key="8">
    <source>
        <dbReference type="Proteomes" id="UP000182658"/>
    </source>
</evidence>
<dbReference type="InParanoid" id="A0A1J7JIT1"/>
<dbReference type="Gene3D" id="3.50.50.60">
    <property type="entry name" value="FAD/NAD(P)-binding domain"/>
    <property type="match status" value="3"/>
</dbReference>
<evidence type="ECO:0000256" key="4">
    <source>
        <dbReference type="ARBA" id="ARBA00022857"/>
    </source>
</evidence>
<keyword evidence="3" id="KW-0274">FAD</keyword>
<dbReference type="GO" id="GO:0050661">
    <property type="term" value="F:NADP binding"/>
    <property type="evidence" value="ECO:0007669"/>
    <property type="project" value="InterPro"/>
</dbReference>
<proteinExistence type="inferred from homology"/>
<gene>
    <name evidence="7" type="ORF">CONLIGDRAFT_410843</name>
</gene>
<dbReference type="AlphaFoldDB" id="A0A1J7JIT1"/>
<dbReference type="InterPro" id="IPR036188">
    <property type="entry name" value="FAD/NAD-bd_sf"/>
</dbReference>
<keyword evidence="6" id="KW-0472">Membrane</keyword>
<comment type="similarity">
    <text evidence="1">Belongs to the FMO family.</text>
</comment>
<dbReference type="PIRSF" id="PIRSF000332">
    <property type="entry name" value="FMO"/>
    <property type="match status" value="1"/>
</dbReference>
<dbReference type="InterPro" id="IPR050346">
    <property type="entry name" value="FMO-like"/>
</dbReference>
<evidence type="ECO:0000256" key="6">
    <source>
        <dbReference type="SAM" id="Phobius"/>
    </source>
</evidence>
<keyword evidence="2" id="KW-0285">Flavoprotein</keyword>
<dbReference type="SUPFAM" id="SSF51905">
    <property type="entry name" value="FAD/NAD(P)-binding domain"/>
    <property type="match status" value="1"/>
</dbReference>
<dbReference type="EMBL" id="KV875098">
    <property type="protein sequence ID" value="OIW29196.1"/>
    <property type="molecule type" value="Genomic_DNA"/>
</dbReference>
<keyword evidence="4" id="KW-0521">NADP</keyword>
<feature type="transmembrane region" description="Helical" evidence="6">
    <location>
        <begin position="578"/>
        <end position="598"/>
    </location>
</feature>
<keyword evidence="6" id="KW-0812">Transmembrane</keyword>
<dbReference type="GO" id="GO:0050660">
    <property type="term" value="F:flavin adenine dinucleotide binding"/>
    <property type="evidence" value="ECO:0007669"/>
    <property type="project" value="InterPro"/>
</dbReference>
<evidence type="ECO:0000256" key="5">
    <source>
        <dbReference type="ARBA" id="ARBA00023002"/>
    </source>
</evidence>
<accession>A0A1J7JIT1</accession>
<dbReference type="GO" id="GO:0004499">
    <property type="term" value="F:N,N-dimethylaniline monooxygenase activity"/>
    <property type="evidence" value="ECO:0007669"/>
    <property type="project" value="InterPro"/>
</dbReference>
<evidence type="ECO:0000256" key="3">
    <source>
        <dbReference type="ARBA" id="ARBA00022827"/>
    </source>
</evidence>